<dbReference type="OrthoDB" id="1365212at2"/>
<accession>A0A4Q9YZB9</accession>
<protein>
    <recommendedName>
        <fullName evidence="4">DUF2282 domain-containing protein</fullName>
    </recommendedName>
</protein>
<dbReference type="RefSeq" id="WP_131476369.1">
    <property type="nucleotide sequence ID" value="NZ_SJPE01000011.1"/>
</dbReference>
<name>A0A4Q9YZB9_9FLAO</name>
<dbReference type="Proteomes" id="UP000293300">
    <property type="component" value="Unassembled WGS sequence"/>
</dbReference>
<keyword evidence="3" id="KW-1185">Reference proteome</keyword>
<dbReference type="EMBL" id="SJPE01000011">
    <property type="protein sequence ID" value="TBX67491.1"/>
    <property type="molecule type" value="Genomic_DNA"/>
</dbReference>
<dbReference type="Pfam" id="PF20130">
    <property type="entry name" value="DUF6520"/>
    <property type="match status" value="1"/>
</dbReference>
<organism evidence="2 3">
    <name type="scientific">Flavobacterium silvisoli</name>
    <dbReference type="NCBI Taxonomy" id="2529433"/>
    <lineage>
        <taxon>Bacteria</taxon>
        <taxon>Pseudomonadati</taxon>
        <taxon>Bacteroidota</taxon>
        <taxon>Flavobacteriia</taxon>
        <taxon>Flavobacteriales</taxon>
        <taxon>Flavobacteriaceae</taxon>
        <taxon>Flavobacterium</taxon>
    </lineage>
</organism>
<evidence type="ECO:0000256" key="1">
    <source>
        <dbReference type="SAM" id="SignalP"/>
    </source>
</evidence>
<comment type="caution">
    <text evidence="2">The sequence shown here is derived from an EMBL/GenBank/DDBJ whole genome shotgun (WGS) entry which is preliminary data.</text>
</comment>
<evidence type="ECO:0000313" key="2">
    <source>
        <dbReference type="EMBL" id="TBX67491.1"/>
    </source>
</evidence>
<dbReference type="AlphaFoldDB" id="A0A4Q9YZB9"/>
<feature type="chain" id="PRO_5020471883" description="DUF2282 domain-containing protein" evidence="1">
    <location>
        <begin position="21"/>
        <end position="87"/>
    </location>
</feature>
<evidence type="ECO:0000313" key="3">
    <source>
        <dbReference type="Proteomes" id="UP000293300"/>
    </source>
</evidence>
<feature type="signal peptide" evidence="1">
    <location>
        <begin position="1"/>
        <end position="20"/>
    </location>
</feature>
<evidence type="ECO:0008006" key="4">
    <source>
        <dbReference type="Google" id="ProtNLM"/>
    </source>
</evidence>
<gene>
    <name evidence="2" type="ORF">EZL74_09475</name>
</gene>
<reference evidence="2 3" key="1">
    <citation type="submission" date="2019-02" db="EMBL/GenBank/DDBJ databases">
        <title>Flavobacterium sp. RD-2-33 isolated from forest soil.</title>
        <authorList>
            <person name="Chaudhary D.K."/>
        </authorList>
    </citation>
    <scope>NUCLEOTIDE SEQUENCE [LARGE SCALE GENOMIC DNA]</scope>
    <source>
        <strain evidence="2 3">RD-2-33</strain>
    </source>
</reference>
<dbReference type="InterPro" id="IPR045391">
    <property type="entry name" value="DUF6520"/>
</dbReference>
<sequence>MKIFKLFMLPVAAFTLASAAAVTTDNSHKSKTEDALMIGYIHNPNVNDCAEVLVDCKTAGSTTCVEAGWTVFAFDSPVTCNATLKRD</sequence>
<keyword evidence="1" id="KW-0732">Signal</keyword>
<proteinExistence type="predicted"/>